<dbReference type="Gene3D" id="1.10.490.10">
    <property type="entry name" value="Globins"/>
    <property type="match status" value="1"/>
</dbReference>
<keyword evidence="6" id="KW-0732">Signal</keyword>
<evidence type="ECO:0000256" key="5">
    <source>
        <dbReference type="PIRSR" id="PIRSR601486-1"/>
    </source>
</evidence>
<evidence type="ECO:0000256" key="4">
    <source>
        <dbReference type="ARBA" id="ARBA00023004"/>
    </source>
</evidence>
<dbReference type="InterPro" id="IPR001486">
    <property type="entry name" value="Hemoglobin_trunc"/>
</dbReference>
<accession>A0A538TAX8</accession>
<evidence type="ECO:0000256" key="6">
    <source>
        <dbReference type="SAM" id="SignalP"/>
    </source>
</evidence>
<feature type="signal peptide" evidence="6">
    <location>
        <begin position="1"/>
        <end position="25"/>
    </location>
</feature>
<evidence type="ECO:0000313" key="8">
    <source>
        <dbReference type="Proteomes" id="UP000317716"/>
    </source>
</evidence>
<protein>
    <submittedName>
        <fullName evidence="7">Group 1 truncated hemoglobin</fullName>
    </submittedName>
</protein>
<dbReference type="CDD" id="cd00454">
    <property type="entry name" value="TrHb1_N"/>
    <property type="match status" value="1"/>
</dbReference>
<dbReference type="AlphaFoldDB" id="A0A538TAX8"/>
<dbReference type="EMBL" id="VBOS01000010">
    <property type="protein sequence ID" value="TMQ60792.1"/>
    <property type="molecule type" value="Genomic_DNA"/>
</dbReference>
<dbReference type="SUPFAM" id="SSF46458">
    <property type="entry name" value="Globin-like"/>
    <property type="match status" value="1"/>
</dbReference>
<proteinExistence type="predicted"/>
<feature type="chain" id="PRO_5022096997" evidence="6">
    <location>
        <begin position="26"/>
        <end position="168"/>
    </location>
</feature>
<keyword evidence="3 5" id="KW-0479">Metal-binding</keyword>
<keyword evidence="4 5" id="KW-0408">Iron</keyword>
<dbReference type="GO" id="GO:0019825">
    <property type="term" value="F:oxygen binding"/>
    <property type="evidence" value="ECO:0007669"/>
    <property type="project" value="InterPro"/>
</dbReference>
<dbReference type="InterPro" id="IPR009050">
    <property type="entry name" value="Globin-like_sf"/>
</dbReference>
<dbReference type="GO" id="GO:0046872">
    <property type="term" value="F:metal ion binding"/>
    <property type="evidence" value="ECO:0007669"/>
    <property type="project" value="UniProtKB-KW"/>
</dbReference>
<comment type="caution">
    <text evidence="7">The sequence shown here is derived from an EMBL/GenBank/DDBJ whole genome shotgun (WGS) entry which is preliminary data.</text>
</comment>
<gene>
    <name evidence="7" type="ORF">E6K72_00280</name>
</gene>
<dbReference type="GO" id="GO:0020037">
    <property type="term" value="F:heme binding"/>
    <property type="evidence" value="ECO:0007669"/>
    <property type="project" value="InterPro"/>
</dbReference>
<keyword evidence="1" id="KW-0813">Transport</keyword>
<sequence length="168" mass="17715">MKAPQAALVIVTLAAGLLLTARCDAGTEPAAPAAPSPAPAPSASAAPASLYQRLGGYDALASLTDDFIGRLFRDPSLSRFFAGYSDDARGRIRQLLLDQLCAASGGPCLYIGRDMKTAHRGLGIHEAEWAATVGHLIASLDKLKLAQPEKDEVLVIVARLKRDIVEKP</sequence>
<reference evidence="7 8" key="1">
    <citation type="journal article" date="2019" name="Nat. Microbiol.">
        <title>Mediterranean grassland soil C-N compound turnover is dependent on rainfall and depth, and is mediated by genomically divergent microorganisms.</title>
        <authorList>
            <person name="Diamond S."/>
            <person name="Andeer P.F."/>
            <person name="Li Z."/>
            <person name="Crits-Christoph A."/>
            <person name="Burstein D."/>
            <person name="Anantharaman K."/>
            <person name="Lane K.R."/>
            <person name="Thomas B.C."/>
            <person name="Pan C."/>
            <person name="Northen T.R."/>
            <person name="Banfield J.F."/>
        </authorList>
    </citation>
    <scope>NUCLEOTIDE SEQUENCE [LARGE SCALE GENOMIC DNA]</scope>
    <source>
        <strain evidence="7">WS_2</strain>
    </source>
</reference>
<name>A0A538TAX8_UNCEI</name>
<dbReference type="InterPro" id="IPR012292">
    <property type="entry name" value="Globin/Proto"/>
</dbReference>
<feature type="binding site" description="distal binding residue" evidence="5">
    <location>
        <position position="119"/>
    </location>
    <ligand>
        <name>heme</name>
        <dbReference type="ChEBI" id="CHEBI:30413"/>
    </ligand>
    <ligandPart>
        <name>Fe</name>
        <dbReference type="ChEBI" id="CHEBI:18248"/>
    </ligandPart>
</feature>
<organism evidence="7 8">
    <name type="scientific">Eiseniibacteriota bacterium</name>
    <dbReference type="NCBI Taxonomy" id="2212470"/>
    <lineage>
        <taxon>Bacteria</taxon>
        <taxon>Candidatus Eiseniibacteriota</taxon>
    </lineage>
</organism>
<evidence type="ECO:0000256" key="3">
    <source>
        <dbReference type="ARBA" id="ARBA00022723"/>
    </source>
</evidence>
<dbReference type="Pfam" id="PF01152">
    <property type="entry name" value="Bac_globin"/>
    <property type="match status" value="1"/>
</dbReference>
<evidence type="ECO:0000256" key="1">
    <source>
        <dbReference type="ARBA" id="ARBA00022448"/>
    </source>
</evidence>
<dbReference type="Proteomes" id="UP000317716">
    <property type="component" value="Unassembled WGS sequence"/>
</dbReference>
<evidence type="ECO:0000256" key="2">
    <source>
        <dbReference type="ARBA" id="ARBA00022617"/>
    </source>
</evidence>
<keyword evidence="2 5" id="KW-0349">Heme</keyword>
<evidence type="ECO:0000313" key="7">
    <source>
        <dbReference type="EMBL" id="TMQ60792.1"/>
    </source>
</evidence>